<evidence type="ECO:0000256" key="1">
    <source>
        <dbReference type="SAM" id="Phobius"/>
    </source>
</evidence>
<dbReference type="AlphaFoldDB" id="A0A2U8WHQ5"/>
<keyword evidence="1" id="KW-0472">Membrane</keyword>
<gene>
    <name evidence="2" type="ORF">DK389_29725</name>
</gene>
<organism evidence="2 3">
    <name type="scientific">Methylobacterium durans</name>
    <dbReference type="NCBI Taxonomy" id="2202825"/>
    <lineage>
        <taxon>Bacteria</taxon>
        <taxon>Pseudomonadati</taxon>
        <taxon>Pseudomonadota</taxon>
        <taxon>Alphaproteobacteria</taxon>
        <taxon>Hyphomicrobiales</taxon>
        <taxon>Methylobacteriaceae</taxon>
        <taxon>Methylobacterium</taxon>
    </lineage>
</organism>
<reference evidence="3" key="1">
    <citation type="submission" date="2018-05" db="EMBL/GenBank/DDBJ databases">
        <title>Complete Genome Sequence of Methylobacterium sp. 17SD2-17.</title>
        <authorList>
            <person name="Srinivasan S."/>
        </authorList>
    </citation>
    <scope>NUCLEOTIDE SEQUENCE [LARGE SCALE GENOMIC DNA]</scope>
    <source>
        <strain evidence="3">17SD2-17</strain>
    </source>
</reference>
<keyword evidence="3" id="KW-1185">Reference proteome</keyword>
<name>A0A2U8WHQ5_9HYPH</name>
<sequence>MCAMPSCNRSVSPSHALRPRRSRVELSRYVRVRAAPPRAANDNRTGAPQLWRWAIALGAAPTLAVALALSLLI</sequence>
<evidence type="ECO:0000313" key="3">
    <source>
        <dbReference type="Proteomes" id="UP000245926"/>
    </source>
</evidence>
<protein>
    <submittedName>
        <fullName evidence="2">Uncharacterized protein</fullName>
    </submittedName>
</protein>
<dbReference type="KEGG" id="mets:DK389_29725"/>
<dbReference type="EMBL" id="CP029550">
    <property type="protein sequence ID" value="AWN44866.1"/>
    <property type="molecule type" value="Genomic_DNA"/>
</dbReference>
<proteinExistence type="predicted"/>
<keyword evidence="1" id="KW-1133">Transmembrane helix</keyword>
<accession>A0A2U8WHQ5</accession>
<keyword evidence="1" id="KW-0812">Transmembrane</keyword>
<dbReference type="Proteomes" id="UP000245926">
    <property type="component" value="Chromosome"/>
</dbReference>
<feature type="transmembrane region" description="Helical" evidence="1">
    <location>
        <begin position="50"/>
        <end position="72"/>
    </location>
</feature>
<evidence type="ECO:0000313" key="2">
    <source>
        <dbReference type="EMBL" id="AWN44866.1"/>
    </source>
</evidence>
<dbReference type="OrthoDB" id="8002096at2"/>